<evidence type="ECO:0000313" key="8">
    <source>
        <dbReference type="EMBL" id="CAD9818532.1"/>
    </source>
</evidence>
<organism evidence="8">
    <name type="scientific">Attheya septentrionalis</name>
    <dbReference type="NCBI Taxonomy" id="420275"/>
    <lineage>
        <taxon>Eukaryota</taxon>
        <taxon>Sar</taxon>
        <taxon>Stramenopiles</taxon>
        <taxon>Ochrophyta</taxon>
        <taxon>Bacillariophyta</taxon>
        <taxon>Coscinodiscophyceae</taxon>
        <taxon>Chaetocerotophycidae</taxon>
        <taxon>Chaetocerotales</taxon>
        <taxon>Attheyaceae</taxon>
        <taxon>Attheya</taxon>
    </lineage>
</organism>
<keyword evidence="5" id="KW-0408">Iron</keyword>
<keyword evidence="2" id="KW-0479">Metal-binding</keyword>
<dbReference type="InterPro" id="IPR006620">
    <property type="entry name" value="Pro_4_hyd_alph"/>
</dbReference>
<dbReference type="EMBL" id="HBHQ01015501">
    <property type="protein sequence ID" value="CAD9818532.1"/>
    <property type="molecule type" value="Transcribed_RNA"/>
</dbReference>
<comment type="cofactor">
    <cofactor evidence="1">
        <name>L-ascorbate</name>
        <dbReference type="ChEBI" id="CHEBI:38290"/>
    </cofactor>
</comment>
<dbReference type="PANTHER" id="PTHR10869:SF226">
    <property type="entry name" value="PROLYL 4-HYDROXYLASE ALPHA SUBUNIT DOMAIN-CONTAINING PROTEIN"/>
    <property type="match status" value="1"/>
</dbReference>
<feature type="region of interest" description="Disordered" evidence="6">
    <location>
        <begin position="320"/>
        <end position="347"/>
    </location>
</feature>
<protein>
    <recommendedName>
        <fullName evidence="7">Fe2OG dioxygenase domain-containing protein</fullName>
    </recommendedName>
</protein>
<dbReference type="PROSITE" id="PS51471">
    <property type="entry name" value="FE2OG_OXY"/>
    <property type="match status" value="1"/>
</dbReference>
<evidence type="ECO:0000256" key="4">
    <source>
        <dbReference type="ARBA" id="ARBA00023002"/>
    </source>
</evidence>
<accession>A0A7S2UFR0</accession>
<gene>
    <name evidence="8" type="ORF">ASEP1449_LOCUS10364</name>
</gene>
<evidence type="ECO:0000256" key="1">
    <source>
        <dbReference type="ARBA" id="ARBA00001961"/>
    </source>
</evidence>
<dbReference type="SMART" id="SM00702">
    <property type="entry name" value="P4Hc"/>
    <property type="match status" value="1"/>
</dbReference>
<evidence type="ECO:0000256" key="6">
    <source>
        <dbReference type="SAM" id="MobiDB-lite"/>
    </source>
</evidence>
<sequence length="631" mass="69649">MTTPALSWKVVSACIVVPFIIGLIFSSNLIPATTNTEKEIIEPPASAPKIDMGGPTQRGLKNEAFDKVLGHQDPFANLASIQIHRNGQVDPCGSSAGSSIYEGLKTALQSYNEEVQSFSKYEFESWMTKSLGSNLLEDDVCESEEKVHYNIDQGLFTYCDMTTTHTTIQPDHDSLVPVPIDDGGSEILPCHFHTREGLRVSSLQQLVQLTKDAAEVAIQYPEQVCTESNPQDAGEGIEPVCVEKKADLHLYAVPAGRVYMFAPKFVGEVFELKHVKLPGNLPVRLEVMSLKPRVFDVINFFDRSESDAVVNTALKETSESHRIKRSSTGASGYNVNSQRTSENGFDTHSKNAMTIKKRSFEVLGFDEYNDGHSDGLQVLRYNKTTAYIPHLDFIEDPTGKEEHNYDSAGVGSNRFATILLYMTDLSEGDGGETVFTDTWPNQPPEKNIEIDVALKQLRNSGDASMLEQGSWQEKMVAQCRTKLAVIPHSARAVLFYSQYPNGEPDKDSLHGGCPVLKKEKWAANLWVWNAPRGGFPGAPVNEDVVAQNRENNVAADPTGPQQLHATFSNTGIDPAFATASLNFQDTFWGNLGTGDTLSVNTYEGHKWNIMVDGKVKRTIVIDTEPNQSYEV</sequence>
<dbReference type="PANTHER" id="PTHR10869">
    <property type="entry name" value="PROLYL 4-HYDROXYLASE ALPHA SUBUNIT"/>
    <property type="match status" value="1"/>
</dbReference>
<dbReference type="GO" id="GO:0004656">
    <property type="term" value="F:procollagen-proline 4-dioxygenase activity"/>
    <property type="evidence" value="ECO:0007669"/>
    <property type="project" value="TreeGrafter"/>
</dbReference>
<dbReference type="InterPro" id="IPR044862">
    <property type="entry name" value="Pro_4_hyd_alph_FE2OG_OXY"/>
</dbReference>
<evidence type="ECO:0000256" key="3">
    <source>
        <dbReference type="ARBA" id="ARBA00022964"/>
    </source>
</evidence>
<proteinExistence type="predicted"/>
<dbReference type="AlphaFoldDB" id="A0A7S2UFR0"/>
<keyword evidence="3" id="KW-0223">Dioxygenase</keyword>
<name>A0A7S2UFR0_9STRA</name>
<dbReference type="InterPro" id="IPR045054">
    <property type="entry name" value="P4HA-like"/>
</dbReference>
<dbReference type="GO" id="GO:0005506">
    <property type="term" value="F:iron ion binding"/>
    <property type="evidence" value="ECO:0007669"/>
    <property type="project" value="InterPro"/>
</dbReference>
<evidence type="ECO:0000256" key="5">
    <source>
        <dbReference type="ARBA" id="ARBA00023004"/>
    </source>
</evidence>
<feature type="domain" description="Fe2OG dioxygenase" evidence="7">
    <location>
        <begin position="372"/>
        <end position="529"/>
    </location>
</feature>
<keyword evidence="4" id="KW-0560">Oxidoreductase</keyword>
<reference evidence="8" key="1">
    <citation type="submission" date="2021-01" db="EMBL/GenBank/DDBJ databases">
        <authorList>
            <person name="Corre E."/>
            <person name="Pelletier E."/>
            <person name="Niang G."/>
            <person name="Scheremetjew M."/>
            <person name="Finn R."/>
            <person name="Kale V."/>
            <person name="Holt S."/>
            <person name="Cochrane G."/>
            <person name="Meng A."/>
            <person name="Brown T."/>
            <person name="Cohen L."/>
        </authorList>
    </citation>
    <scope>NUCLEOTIDE SEQUENCE</scope>
    <source>
        <strain evidence="8">CCMP2084</strain>
    </source>
</reference>
<dbReference type="InterPro" id="IPR005123">
    <property type="entry name" value="Oxoglu/Fe-dep_dioxygenase_dom"/>
</dbReference>
<dbReference type="Pfam" id="PF13640">
    <property type="entry name" value="2OG-FeII_Oxy_3"/>
    <property type="match status" value="1"/>
</dbReference>
<feature type="compositionally biased region" description="Polar residues" evidence="6">
    <location>
        <begin position="326"/>
        <end position="347"/>
    </location>
</feature>
<evidence type="ECO:0000256" key="2">
    <source>
        <dbReference type="ARBA" id="ARBA00022723"/>
    </source>
</evidence>
<dbReference type="GO" id="GO:0031418">
    <property type="term" value="F:L-ascorbic acid binding"/>
    <property type="evidence" value="ECO:0007669"/>
    <property type="project" value="InterPro"/>
</dbReference>
<dbReference type="GO" id="GO:0005783">
    <property type="term" value="C:endoplasmic reticulum"/>
    <property type="evidence" value="ECO:0007669"/>
    <property type="project" value="TreeGrafter"/>
</dbReference>
<dbReference type="Gene3D" id="2.60.120.620">
    <property type="entry name" value="q2cbj1_9rhob like domain"/>
    <property type="match status" value="1"/>
</dbReference>
<evidence type="ECO:0000259" key="7">
    <source>
        <dbReference type="PROSITE" id="PS51471"/>
    </source>
</evidence>